<protein>
    <submittedName>
        <fullName evidence="1">Uncharacterized protein</fullName>
    </submittedName>
</protein>
<gene>
    <name evidence="1" type="ORF">CYMTET_15684</name>
</gene>
<name>A0AAE0L934_9CHLO</name>
<proteinExistence type="predicted"/>
<dbReference type="Proteomes" id="UP001190700">
    <property type="component" value="Unassembled WGS sequence"/>
</dbReference>
<dbReference type="EMBL" id="LGRX02006687">
    <property type="protein sequence ID" value="KAK3276230.1"/>
    <property type="molecule type" value="Genomic_DNA"/>
</dbReference>
<reference evidence="1 2" key="1">
    <citation type="journal article" date="2015" name="Genome Biol. Evol.">
        <title>Comparative Genomics of a Bacterivorous Green Alga Reveals Evolutionary Causalities and Consequences of Phago-Mixotrophic Mode of Nutrition.</title>
        <authorList>
            <person name="Burns J.A."/>
            <person name="Paasch A."/>
            <person name="Narechania A."/>
            <person name="Kim E."/>
        </authorList>
    </citation>
    <scope>NUCLEOTIDE SEQUENCE [LARGE SCALE GENOMIC DNA]</scope>
    <source>
        <strain evidence="1 2">PLY_AMNH</strain>
    </source>
</reference>
<organism evidence="1 2">
    <name type="scientific">Cymbomonas tetramitiformis</name>
    <dbReference type="NCBI Taxonomy" id="36881"/>
    <lineage>
        <taxon>Eukaryota</taxon>
        <taxon>Viridiplantae</taxon>
        <taxon>Chlorophyta</taxon>
        <taxon>Pyramimonadophyceae</taxon>
        <taxon>Pyramimonadales</taxon>
        <taxon>Pyramimonadaceae</taxon>
        <taxon>Cymbomonas</taxon>
    </lineage>
</organism>
<evidence type="ECO:0000313" key="2">
    <source>
        <dbReference type="Proteomes" id="UP001190700"/>
    </source>
</evidence>
<comment type="caution">
    <text evidence="1">The sequence shown here is derived from an EMBL/GenBank/DDBJ whole genome shotgun (WGS) entry which is preliminary data.</text>
</comment>
<accession>A0AAE0L934</accession>
<evidence type="ECO:0000313" key="1">
    <source>
        <dbReference type="EMBL" id="KAK3276230.1"/>
    </source>
</evidence>
<dbReference type="AlphaFoldDB" id="A0AAE0L934"/>
<sequence>MAWKEKVISLCLQRTRDLRRARLDVRRKGQISGQTDVPLELGRIIQEEMQRADTQVEPSPKKPATDLWEWADTSMGVRDPEASMGASWDEELTQLSTEEYTELMQMLQEAFDEQLQHEGACGEAK</sequence>
<keyword evidence="2" id="KW-1185">Reference proteome</keyword>